<protein>
    <recommendedName>
        <fullName evidence="7">UDP-glucuronosyltransferase</fullName>
    </recommendedName>
</protein>
<dbReference type="InterPro" id="IPR050271">
    <property type="entry name" value="UDP-glycosyltransferase"/>
</dbReference>
<keyword evidence="2" id="KW-0328">Glycosyltransferase</keyword>
<keyword evidence="6" id="KW-1185">Reference proteome</keyword>
<keyword evidence="4" id="KW-0472">Membrane</keyword>
<dbReference type="InterPro" id="IPR002213">
    <property type="entry name" value="UDP_glucos_trans"/>
</dbReference>
<dbReference type="Gene3D" id="3.40.50.2000">
    <property type="entry name" value="Glycogen Phosphorylase B"/>
    <property type="match status" value="1"/>
</dbReference>
<sequence length="428" mass="49062">MGQMSYWGQMQMAGSFGYSYTEKVLQDPRIQKLLNSSEQFDLVVTEHFFNEPFYIFAHKFKCPSVSLAPGPMTGFNNHLMGNPAPYSYVPSILADYGIDMNFWQRMKNTYINLLGDFFVHFELLPNMNRILQTYVPDAPPLTDIIYNTSLMLLTSHSSFGNPVPLQPNIKEIGGHHILPPKELPKDIKEFLDSAKEGAILFSMGSTLKSTDFAEDKKKAILNVFSKLKQKVLWKFETDLSDKPNNVKIMKWLPQKDVLAHPNIVAFISHVGLLGTLEAVYSGVPILGLPVFWDQVKNIDDAVRKGFALKLSYFELNEDNFNKALEEILNTPKYRINAKRLSRLIHDHPVKQMDEAIFWIEYVIRNDGAYHLRSSAVNLKWYQRYLVDVFIFVSGIVGVVVLVLYKLFCILSASKHTLIECNRHIKKNE</sequence>
<dbReference type="PANTHER" id="PTHR48043">
    <property type="entry name" value="EG:EG0003.4 PROTEIN-RELATED"/>
    <property type="match status" value="1"/>
</dbReference>
<evidence type="ECO:0000313" key="5">
    <source>
        <dbReference type="EMBL" id="CAH1984084.1"/>
    </source>
</evidence>
<gene>
    <name evidence="5" type="ORF">ACAOBT_LOCUS15897</name>
</gene>
<feature type="transmembrane region" description="Helical" evidence="4">
    <location>
        <begin position="384"/>
        <end position="404"/>
    </location>
</feature>
<organism evidence="5 6">
    <name type="scientific">Acanthoscelides obtectus</name>
    <name type="common">Bean weevil</name>
    <name type="synonym">Bruchus obtectus</name>
    <dbReference type="NCBI Taxonomy" id="200917"/>
    <lineage>
        <taxon>Eukaryota</taxon>
        <taxon>Metazoa</taxon>
        <taxon>Ecdysozoa</taxon>
        <taxon>Arthropoda</taxon>
        <taxon>Hexapoda</taxon>
        <taxon>Insecta</taxon>
        <taxon>Pterygota</taxon>
        <taxon>Neoptera</taxon>
        <taxon>Endopterygota</taxon>
        <taxon>Coleoptera</taxon>
        <taxon>Polyphaga</taxon>
        <taxon>Cucujiformia</taxon>
        <taxon>Chrysomeloidea</taxon>
        <taxon>Chrysomelidae</taxon>
        <taxon>Bruchinae</taxon>
        <taxon>Bruchini</taxon>
        <taxon>Acanthoscelides</taxon>
    </lineage>
</organism>
<evidence type="ECO:0000256" key="1">
    <source>
        <dbReference type="ARBA" id="ARBA00009995"/>
    </source>
</evidence>
<dbReference type="Pfam" id="PF00201">
    <property type="entry name" value="UDPGT"/>
    <property type="match status" value="1"/>
</dbReference>
<comment type="similarity">
    <text evidence="1">Belongs to the UDP-glycosyltransferase family.</text>
</comment>
<dbReference type="PANTHER" id="PTHR48043:SF159">
    <property type="entry name" value="EG:EG0003.4 PROTEIN-RELATED"/>
    <property type="match status" value="1"/>
</dbReference>
<evidence type="ECO:0000256" key="2">
    <source>
        <dbReference type="ARBA" id="ARBA00022676"/>
    </source>
</evidence>
<reference evidence="5" key="1">
    <citation type="submission" date="2022-03" db="EMBL/GenBank/DDBJ databases">
        <authorList>
            <person name="Sayadi A."/>
        </authorList>
    </citation>
    <scope>NUCLEOTIDE SEQUENCE</scope>
</reference>
<evidence type="ECO:0008006" key="7">
    <source>
        <dbReference type="Google" id="ProtNLM"/>
    </source>
</evidence>
<proteinExistence type="inferred from homology"/>
<dbReference type="FunFam" id="3.40.50.2000:FF:000050">
    <property type="entry name" value="UDP-glucuronosyltransferase"/>
    <property type="match status" value="1"/>
</dbReference>
<dbReference type="CDD" id="cd03784">
    <property type="entry name" value="GT1_Gtf-like"/>
    <property type="match status" value="1"/>
</dbReference>
<dbReference type="AlphaFoldDB" id="A0A9P0KWU4"/>
<keyword evidence="4" id="KW-1133">Transmembrane helix</keyword>
<accession>A0A9P0KWU4</accession>
<evidence type="ECO:0000313" key="6">
    <source>
        <dbReference type="Proteomes" id="UP001152888"/>
    </source>
</evidence>
<keyword evidence="3" id="KW-0808">Transferase</keyword>
<evidence type="ECO:0000256" key="4">
    <source>
        <dbReference type="SAM" id="Phobius"/>
    </source>
</evidence>
<dbReference type="Proteomes" id="UP001152888">
    <property type="component" value="Unassembled WGS sequence"/>
</dbReference>
<evidence type="ECO:0000256" key="3">
    <source>
        <dbReference type="ARBA" id="ARBA00022679"/>
    </source>
</evidence>
<dbReference type="SUPFAM" id="SSF53756">
    <property type="entry name" value="UDP-Glycosyltransferase/glycogen phosphorylase"/>
    <property type="match status" value="1"/>
</dbReference>
<dbReference type="GO" id="GO:0008194">
    <property type="term" value="F:UDP-glycosyltransferase activity"/>
    <property type="evidence" value="ECO:0007669"/>
    <property type="project" value="InterPro"/>
</dbReference>
<comment type="caution">
    <text evidence="5">The sequence shown here is derived from an EMBL/GenBank/DDBJ whole genome shotgun (WGS) entry which is preliminary data.</text>
</comment>
<name>A0A9P0KWU4_ACAOB</name>
<dbReference type="EMBL" id="CAKOFQ010006951">
    <property type="protein sequence ID" value="CAH1984084.1"/>
    <property type="molecule type" value="Genomic_DNA"/>
</dbReference>
<keyword evidence="4" id="KW-0812">Transmembrane</keyword>
<dbReference type="OrthoDB" id="5835829at2759"/>